<feature type="compositionally biased region" description="Basic and acidic residues" evidence="1">
    <location>
        <begin position="12"/>
        <end position="29"/>
    </location>
</feature>
<organism evidence="2 3">
    <name type="scientific">Streptomyces macrosporus</name>
    <dbReference type="NCBI Taxonomy" id="44032"/>
    <lineage>
        <taxon>Bacteria</taxon>
        <taxon>Bacillati</taxon>
        <taxon>Actinomycetota</taxon>
        <taxon>Actinomycetes</taxon>
        <taxon>Kitasatosporales</taxon>
        <taxon>Streptomycetaceae</taxon>
        <taxon>Streptomyces</taxon>
    </lineage>
</organism>
<comment type="caution">
    <text evidence="2">The sequence shown here is derived from an EMBL/GenBank/DDBJ whole genome shotgun (WGS) entry which is preliminary data.</text>
</comment>
<gene>
    <name evidence="2" type="ORF">GCM10010405_05190</name>
</gene>
<proteinExistence type="predicted"/>
<name>A0ABN3JAT1_9ACTN</name>
<sequence>MSARFSLQGHRRLGDKGEQEGGHQDRDAARNYMRTQRNVLSVFLRFGSAAHDSEKKSPAEFVFTIAWPRKDHHKIFGQVAHHRPAENGGGTGNRIRVFSCEEMR</sequence>
<accession>A0ABN3JAT1</accession>
<dbReference type="EMBL" id="BAAASZ010000005">
    <property type="protein sequence ID" value="GAA2425635.1"/>
    <property type="molecule type" value="Genomic_DNA"/>
</dbReference>
<keyword evidence="3" id="KW-1185">Reference proteome</keyword>
<feature type="region of interest" description="Disordered" evidence="1">
    <location>
        <begin position="1"/>
        <end position="30"/>
    </location>
</feature>
<evidence type="ECO:0000313" key="3">
    <source>
        <dbReference type="Proteomes" id="UP001501638"/>
    </source>
</evidence>
<evidence type="ECO:0000313" key="2">
    <source>
        <dbReference type="EMBL" id="GAA2425635.1"/>
    </source>
</evidence>
<protein>
    <submittedName>
        <fullName evidence="2">Uncharacterized protein</fullName>
    </submittedName>
</protein>
<dbReference type="Proteomes" id="UP001501638">
    <property type="component" value="Unassembled WGS sequence"/>
</dbReference>
<evidence type="ECO:0000256" key="1">
    <source>
        <dbReference type="SAM" id="MobiDB-lite"/>
    </source>
</evidence>
<reference evidence="2 3" key="1">
    <citation type="journal article" date="2019" name="Int. J. Syst. Evol. Microbiol.">
        <title>The Global Catalogue of Microorganisms (GCM) 10K type strain sequencing project: providing services to taxonomists for standard genome sequencing and annotation.</title>
        <authorList>
            <consortium name="The Broad Institute Genomics Platform"/>
            <consortium name="The Broad Institute Genome Sequencing Center for Infectious Disease"/>
            <person name="Wu L."/>
            <person name="Ma J."/>
        </authorList>
    </citation>
    <scope>NUCLEOTIDE SEQUENCE [LARGE SCALE GENOMIC DNA]</scope>
    <source>
        <strain evidence="2 3">JCM 6305</strain>
    </source>
</reference>